<evidence type="ECO:0000313" key="1">
    <source>
        <dbReference type="EMBL" id="KJH40159.1"/>
    </source>
</evidence>
<evidence type="ECO:0000313" key="2">
    <source>
        <dbReference type="Proteomes" id="UP000053766"/>
    </source>
</evidence>
<dbReference type="AlphaFoldDB" id="A0A0D8X950"/>
<reference evidence="1 2" key="1">
    <citation type="submission" date="2013-11" db="EMBL/GenBank/DDBJ databases">
        <title>Draft genome of the bovine lungworm Dictyocaulus viviparus.</title>
        <authorList>
            <person name="Mitreva M."/>
        </authorList>
    </citation>
    <scope>NUCLEOTIDE SEQUENCE [LARGE SCALE GENOMIC DNA]</scope>
    <source>
        <strain evidence="1 2">HannoverDv2000</strain>
    </source>
</reference>
<dbReference type="EMBL" id="KN717679">
    <property type="protein sequence ID" value="KJH40159.1"/>
    <property type="molecule type" value="Genomic_DNA"/>
</dbReference>
<keyword evidence="2" id="KW-1185">Reference proteome</keyword>
<dbReference type="Proteomes" id="UP000053766">
    <property type="component" value="Unassembled WGS sequence"/>
</dbReference>
<name>A0A0D8X950_DICVI</name>
<organism evidence="1 2">
    <name type="scientific">Dictyocaulus viviparus</name>
    <name type="common">Bovine lungworm</name>
    <dbReference type="NCBI Taxonomy" id="29172"/>
    <lineage>
        <taxon>Eukaryota</taxon>
        <taxon>Metazoa</taxon>
        <taxon>Ecdysozoa</taxon>
        <taxon>Nematoda</taxon>
        <taxon>Chromadorea</taxon>
        <taxon>Rhabditida</taxon>
        <taxon>Rhabditina</taxon>
        <taxon>Rhabditomorpha</taxon>
        <taxon>Strongyloidea</taxon>
        <taxon>Metastrongylidae</taxon>
        <taxon>Dictyocaulus</taxon>
    </lineage>
</organism>
<reference evidence="2" key="2">
    <citation type="journal article" date="2016" name="Sci. Rep.">
        <title>Dictyocaulus viviparus genome, variome and transcriptome elucidate lungworm biology and support future intervention.</title>
        <authorList>
            <person name="McNulty S.N."/>
            <person name="Strube C."/>
            <person name="Rosa B.A."/>
            <person name="Martin J.C."/>
            <person name="Tyagi R."/>
            <person name="Choi Y.J."/>
            <person name="Wang Q."/>
            <person name="Hallsworth Pepin K."/>
            <person name="Zhang X."/>
            <person name="Ozersky P."/>
            <person name="Wilson R.K."/>
            <person name="Sternberg P.W."/>
            <person name="Gasser R.B."/>
            <person name="Mitreva M."/>
        </authorList>
    </citation>
    <scope>NUCLEOTIDE SEQUENCE [LARGE SCALE GENOMIC DNA]</scope>
    <source>
        <strain evidence="2">HannoverDv2000</strain>
    </source>
</reference>
<sequence>MMTKHCTYASLRYKNISISIITVLEFTCWMVCCTIAEILITETASAIHHCSTVTMPVRQHHHGQQSRKKATITTLAIAGLLMETSY</sequence>
<protein>
    <submittedName>
        <fullName evidence="1">Uncharacterized protein</fullName>
    </submittedName>
</protein>
<accession>A0A0D8X950</accession>
<proteinExistence type="predicted"/>
<gene>
    <name evidence="1" type="ORF">DICVIV_13911</name>
</gene>